<dbReference type="PROSITE" id="PS00478">
    <property type="entry name" value="LIM_DOMAIN_1"/>
    <property type="match status" value="1"/>
</dbReference>
<dbReference type="Pfam" id="PF00595">
    <property type="entry name" value="PDZ"/>
    <property type="match status" value="1"/>
</dbReference>
<comment type="subcellular location">
    <subcellularLocation>
        <location evidence="2">Cytoplasm</location>
        <location evidence="2">Cytoskeleton</location>
    </subcellularLocation>
    <subcellularLocation>
        <location evidence="1">Nucleus</location>
    </subcellularLocation>
</comment>
<accession>A0A4Z2AZX7</accession>
<evidence type="ECO:0000256" key="19">
    <source>
        <dbReference type="PROSITE-ProRule" id="PRU00125"/>
    </source>
</evidence>
<evidence type="ECO:0000256" key="8">
    <source>
        <dbReference type="ARBA" id="ARBA00022723"/>
    </source>
</evidence>
<dbReference type="Proteomes" id="UP000516260">
    <property type="component" value="Chromosome 9"/>
</dbReference>
<dbReference type="Pfam" id="PF00069">
    <property type="entry name" value="Pkinase"/>
    <property type="match status" value="1"/>
</dbReference>
<dbReference type="EMBL" id="SWLE01000022">
    <property type="protein sequence ID" value="TNM85195.1"/>
    <property type="molecule type" value="Genomic_DNA"/>
</dbReference>
<feature type="compositionally biased region" description="Gly residues" evidence="21">
    <location>
        <begin position="1027"/>
        <end position="1046"/>
    </location>
</feature>
<dbReference type="PANTHER" id="PTHR46485">
    <property type="entry name" value="LIM DOMAIN KINASE 1"/>
    <property type="match status" value="1"/>
</dbReference>
<dbReference type="FunFam" id="3.30.200.20:FF:000038">
    <property type="entry name" value="LIM domain kinase 2"/>
    <property type="match status" value="1"/>
</dbReference>
<comment type="catalytic activity">
    <reaction evidence="17">
        <text>L-threonyl-[protein] + ATP = O-phospho-L-threonyl-[protein] + ADP + H(+)</text>
        <dbReference type="Rhea" id="RHEA:46608"/>
        <dbReference type="Rhea" id="RHEA-COMP:11060"/>
        <dbReference type="Rhea" id="RHEA-COMP:11605"/>
        <dbReference type="ChEBI" id="CHEBI:15378"/>
        <dbReference type="ChEBI" id="CHEBI:30013"/>
        <dbReference type="ChEBI" id="CHEBI:30616"/>
        <dbReference type="ChEBI" id="CHEBI:61977"/>
        <dbReference type="ChEBI" id="CHEBI:456216"/>
        <dbReference type="EC" id="2.7.11.1"/>
    </reaction>
    <physiologicalReaction direction="left-to-right" evidence="17">
        <dbReference type="Rhea" id="RHEA:46609"/>
    </physiologicalReaction>
</comment>
<feature type="compositionally biased region" description="Polar residues" evidence="21">
    <location>
        <begin position="1363"/>
        <end position="1380"/>
    </location>
</feature>
<evidence type="ECO:0000256" key="7">
    <source>
        <dbReference type="ARBA" id="ARBA00022679"/>
    </source>
</evidence>
<dbReference type="Gene3D" id="1.10.510.10">
    <property type="entry name" value="Transferase(Phosphotransferase) domain 1"/>
    <property type="match status" value="1"/>
</dbReference>
<evidence type="ECO:0000256" key="20">
    <source>
        <dbReference type="PROSITE-ProRule" id="PRU10141"/>
    </source>
</evidence>
<dbReference type="GO" id="GO:0005856">
    <property type="term" value="C:cytoskeleton"/>
    <property type="evidence" value="ECO:0007669"/>
    <property type="project" value="UniProtKB-SubCell"/>
</dbReference>
<keyword evidence="12 19" id="KW-0862">Zinc</keyword>
<feature type="compositionally biased region" description="Low complexity" evidence="21">
    <location>
        <begin position="527"/>
        <end position="548"/>
    </location>
</feature>
<evidence type="ECO:0000313" key="25">
    <source>
        <dbReference type="EMBL" id="TNM85195.1"/>
    </source>
</evidence>
<dbReference type="SMART" id="SM00132">
    <property type="entry name" value="LIM"/>
    <property type="match status" value="1"/>
</dbReference>
<feature type="region of interest" description="Disordered" evidence="21">
    <location>
        <begin position="45"/>
        <end position="71"/>
    </location>
</feature>
<dbReference type="Gene3D" id="3.30.200.20">
    <property type="entry name" value="Phosphorylase Kinase, domain 1"/>
    <property type="match status" value="1"/>
</dbReference>
<feature type="compositionally biased region" description="Gly residues" evidence="21">
    <location>
        <begin position="514"/>
        <end position="526"/>
    </location>
</feature>
<evidence type="ECO:0000256" key="2">
    <source>
        <dbReference type="ARBA" id="ARBA00004245"/>
    </source>
</evidence>
<feature type="region of interest" description="Disordered" evidence="21">
    <location>
        <begin position="821"/>
        <end position="840"/>
    </location>
</feature>
<feature type="compositionally biased region" description="Basic and acidic residues" evidence="21">
    <location>
        <begin position="1094"/>
        <end position="1104"/>
    </location>
</feature>
<comment type="similarity">
    <text evidence="3">Belongs to the protein kinase superfamily. TKL Ser/Thr protein kinase family.</text>
</comment>
<protein>
    <recommendedName>
        <fullName evidence="4">non-specific serine/threonine protein kinase</fullName>
        <ecNumber evidence="4">2.7.11.1</ecNumber>
    </recommendedName>
</protein>
<dbReference type="GO" id="GO:0046872">
    <property type="term" value="F:metal ion binding"/>
    <property type="evidence" value="ECO:0007669"/>
    <property type="project" value="UniProtKB-KW"/>
</dbReference>
<dbReference type="EC" id="2.7.11.1" evidence="4"/>
<dbReference type="InterPro" id="IPR011009">
    <property type="entry name" value="Kinase-like_dom_sf"/>
</dbReference>
<evidence type="ECO:0000256" key="11">
    <source>
        <dbReference type="ARBA" id="ARBA00022777"/>
    </source>
</evidence>
<dbReference type="Pfam" id="PF00412">
    <property type="entry name" value="LIM"/>
    <property type="match status" value="1"/>
</dbReference>
<dbReference type="InterPro" id="IPR000719">
    <property type="entry name" value="Prot_kinase_dom"/>
</dbReference>
<evidence type="ECO:0000256" key="17">
    <source>
        <dbReference type="ARBA" id="ARBA00048659"/>
    </source>
</evidence>
<organism evidence="25 26">
    <name type="scientific">Takifugu bimaculatus</name>
    <dbReference type="NCBI Taxonomy" id="433685"/>
    <lineage>
        <taxon>Eukaryota</taxon>
        <taxon>Metazoa</taxon>
        <taxon>Chordata</taxon>
        <taxon>Craniata</taxon>
        <taxon>Vertebrata</taxon>
        <taxon>Euteleostomi</taxon>
        <taxon>Actinopterygii</taxon>
        <taxon>Neopterygii</taxon>
        <taxon>Teleostei</taxon>
        <taxon>Neoteleostei</taxon>
        <taxon>Acanthomorphata</taxon>
        <taxon>Eupercaria</taxon>
        <taxon>Tetraodontiformes</taxon>
        <taxon>Tetradontoidea</taxon>
        <taxon>Tetraodontidae</taxon>
        <taxon>Takifugu</taxon>
    </lineage>
</organism>
<keyword evidence="10 20" id="KW-0547">Nucleotide-binding</keyword>
<feature type="binding site" evidence="20">
    <location>
        <position position="1470"/>
    </location>
    <ligand>
        <name>ATP</name>
        <dbReference type="ChEBI" id="CHEBI:30616"/>
    </ligand>
</feature>
<dbReference type="PROSITE" id="PS00107">
    <property type="entry name" value="PROTEIN_KINASE_ATP"/>
    <property type="match status" value="1"/>
</dbReference>
<dbReference type="PROSITE" id="PS50106">
    <property type="entry name" value="PDZ"/>
    <property type="match status" value="1"/>
</dbReference>
<evidence type="ECO:0000259" key="22">
    <source>
        <dbReference type="PROSITE" id="PS50011"/>
    </source>
</evidence>
<dbReference type="PROSITE" id="PS50011">
    <property type="entry name" value="PROTEIN_KINASE_DOM"/>
    <property type="match status" value="1"/>
</dbReference>
<dbReference type="InterPro" id="IPR001478">
    <property type="entry name" value="PDZ"/>
</dbReference>
<feature type="region of interest" description="Disordered" evidence="21">
    <location>
        <begin position="1744"/>
        <end position="1845"/>
    </location>
</feature>
<dbReference type="FunFam" id="1.10.510.10:FF:000282">
    <property type="entry name" value="LIM domain kinase 1"/>
    <property type="match status" value="1"/>
</dbReference>
<keyword evidence="5" id="KW-0963">Cytoplasm</keyword>
<evidence type="ECO:0000256" key="12">
    <source>
        <dbReference type="ARBA" id="ARBA00022833"/>
    </source>
</evidence>
<evidence type="ECO:0000313" key="26">
    <source>
        <dbReference type="Proteomes" id="UP000516260"/>
    </source>
</evidence>
<keyword evidence="15" id="KW-0206">Cytoskeleton</keyword>
<proteinExistence type="inferred from homology"/>
<evidence type="ECO:0000256" key="3">
    <source>
        <dbReference type="ARBA" id="ARBA00005843"/>
    </source>
</evidence>
<evidence type="ECO:0000256" key="18">
    <source>
        <dbReference type="ARBA" id="ARBA00048977"/>
    </source>
</evidence>
<dbReference type="Gene3D" id="2.10.110.10">
    <property type="entry name" value="Cysteine Rich Protein"/>
    <property type="match status" value="2"/>
</dbReference>
<keyword evidence="13 20" id="KW-0067">ATP-binding</keyword>
<evidence type="ECO:0000256" key="14">
    <source>
        <dbReference type="ARBA" id="ARBA00023038"/>
    </source>
</evidence>
<feature type="compositionally biased region" description="Gly residues" evidence="21">
    <location>
        <begin position="156"/>
        <end position="332"/>
    </location>
</feature>
<dbReference type="PANTHER" id="PTHR46485:SF7">
    <property type="entry name" value="LIM DOMAIN KINASE 1"/>
    <property type="match status" value="1"/>
</dbReference>
<keyword evidence="9" id="KW-0677">Repeat</keyword>
<evidence type="ECO:0000256" key="1">
    <source>
        <dbReference type="ARBA" id="ARBA00004123"/>
    </source>
</evidence>
<dbReference type="SUPFAM" id="SSF56112">
    <property type="entry name" value="Protein kinase-like (PK-like)"/>
    <property type="match status" value="1"/>
</dbReference>
<evidence type="ECO:0000256" key="10">
    <source>
        <dbReference type="ARBA" id="ARBA00022741"/>
    </source>
</evidence>
<keyword evidence="26" id="KW-1185">Reference proteome</keyword>
<keyword evidence="6" id="KW-0723">Serine/threonine-protein kinase</keyword>
<feature type="domain" description="Protein kinase" evidence="22">
    <location>
        <begin position="1441"/>
        <end position="1716"/>
    </location>
</feature>
<dbReference type="SUPFAM" id="SSF50156">
    <property type="entry name" value="PDZ domain-like"/>
    <property type="match status" value="1"/>
</dbReference>
<name>A0A4Z2AZX7_9TELE</name>
<keyword evidence="7" id="KW-0808">Transferase</keyword>
<dbReference type="Gene3D" id="2.30.42.10">
    <property type="match status" value="1"/>
</dbReference>
<feature type="compositionally biased region" description="Gly residues" evidence="21">
    <location>
        <begin position="567"/>
        <end position="590"/>
    </location>
</feature>
<feature type="region of interest" description="Disordered" evidence="21">
    <location>
        <begin position="1084"/>
        <end position="1104"/>
    </location>
</feature>
<evidence type="ECO:0000256" key="16">
    <source>
        <dbReference type="ARBA" id="ARBA00023242"/>
    </source>
</evidence>
<dbReference type="CDD" id="cd09464">
    <property type="entry name" value="LIM2_LIMK1"/>
    <property type="match status" value="1"/>
</dbReference>
<evidence type="ECO:0000256" key="5">
    <source>
        <dbReference type="ARBA" id="ARBA00022490"/>
    </source>
</evidence>
<evidence type="ECO:0000259" key="24">
    <source>
        <dbReference type="PROSITE" id="PS50106"/>
    </source>
</evidence>
<dbReference type="SMART" id="SM00228">
    <property type="entry name" value="PDZ"/>
    <property type="match status" value="1"/>
</dbReference>
<dbReference type="PROSITE" id="PS50023">
    <property type="entry name" value="LIM_DOMAIN_2"/>
    <property type="match status" value="1"/>
</dbReference>
<feature type="compositionally biased region" description="Polar residues" evidence="21">
    <location>
        <begin position="1775"/>
        <end position="1795"/>
    </location>
</feature>
<gene>
    <name evidence="25" type="ORF">fugu_009373</name>
</gene>
<keyword evidence="11" id="KW-0418">Kinase</keyword>
<dbReference type="GO" id="GO:0043005">
    <property type="term" value="C:neuron projection"/>
    <property type="evidence" value="ECO:0007669"/>
    <property type="project" value="TreeGrafter"/>
</dbReference>
<feature type="compositionally biased region" description="Gly residues" evidence="21">
    <location>
        <begin position="1003"/>
        <end position="1020"/>
    </location>
</feature>
<evidence type="ECO:0000256" key="4">
    <source>
        <dbReference type="ARBA" id="ARBA00012513"/>
    </source>
</evidence>
<comment type="catalytic activity">
    <reaction evidence="18">
        <text>L-seryl-[protein] + ATP = O-phospho-L-seryl-[protein] + ADP + H(+)</text>
        <dbReference type="Rhea" id="RHEA:17989"/>
        <dbReference type="Rhea" id="RHEA-COMP:9863"/>
        <dbReference type="Rhea" id="RHEA-COMP:11604"/>
        <dbReference type="ChEBI" id="CHEBI:15378"/>
        <dbReference type="ChEBI" id="CHEBI:29999"/>
        <dbReference type="ChEBI" id="CHEBI:30616"/>
        <dbReference type="ChEBI" id="CHEBI:83421"/>
        <dbReference type="ChEBI" id="CHEBI:456216"/>
        <dbReference type="EC" id="2.7.11.1"/>
    </reaction>
    <physiologicalReaction direction="left-to-right" evidence="18">
        <dbReference type="Rhea" id="RHEA:17990"/>
    </physiologicalReaction>
</comment>
<evidence type="ECO:0000256" key="13">
    <source>
        <dbReference type="ARBA" id="ARBA00022840"/>
    </source>
</evidence>
<evidence type="ECO:0000256" key="6">
    <source>
        <dbReference type="ARBA" id="ARBA00022527"/>
    </source>
</evidence>
<dbReference type="GO" id="GO:0005737">
    <property type="term" value="C:cytoplasm"/>
    <property type="evidence" value="ECO:0007669"/>
    <property type="project" value="TreeGrafter"/>
</dbReference>
<feature type="region of interest" description="Disordered" evidence="21">
    <location>
        <begin position="602"/>
        <end position="684"/>
    </location>
</feature>
<feature type="region of interest" description="Disordered" evidence="21">
    <location>
        <begin position="1308"/>
        <end position="1383"/>
    </location>
</feature>
<evidence type="ECO:0000256" key="15">
    <source>
        <dbReference type="ARBA" id="ARBA00023212"/>
    </source>
</evidence>
<evidence type="ECO:0000259" key="23">
    <source>
        <dbReference type="PROSITE" id="PS50023"/>
    </source>
</evidence>
<feature type="compositionally biased region" description="Gly residues" evidence="21">
    <location>
        <begin position="549"/>
        <end position="558"/>
    </location>
</feature>
<evidence type="ECO:0000256" key="9">
    <source>
        <dbReference type="ARBA" id="ARBA00022737"/>
    </source>
</evidence>
<feature type="compositionally biased region" description="Gly residues" evidence="21">
    <location>
        <begin position="657"/>
        <end position="684"/>
    </location>
</feature>
<dbReference type="GO" id="GO:0030036">
    <property type="term" value="P:actin cytoskeleton organization"/>
    <property type="evidence" value="ECO:0007669"/>
    <property type="project" value="TreeGrafter"/>
</dbReference>
<feature type="region of interest" description="Disordered" evidence="21">
    <location>
        <begin position="847"/>
        <end position="1048"/>
    </location>
</feature>
<comment type="caution">
    <text evidence="25">The sequence shown here is derived from an EMBL/GenBank/DDBJ whole genome shotgun (WGS) entry which is preliminary data.</text>
</comment>
<dbReference type="SUPFAM" id="SSF57716">
    <property type="entry name" value="Glucocorticoid receptor-like (DNA-binding domain)"/>
    <property type="match status" value="2"/>
</dbReference>
<keyword evidence="8 19" id="KW-0479">Metal-binding</keyword>
<feature type="compositionally biased region" description="Gly residues" evidence="21">
    <location>
        <begin position="847"/>
        <end position="981"/>
    </location>
</feature>
<feature type="domain" description="PDZ" evidence="24">
    <location>
        <begin position="1225"/>
        <end position="1311"/>
    </location>
</feature>
<dbReference type="InterPro" id="IPR050940">
    <property type="entry name" value="Actin_reg-Ser/Thr_kinase"/>
</dbReference>
<dbReference type="InterPro" id="IPR036034">
    <property type="entry name" value="PDZ_sf"/>
</dbReference>
<feature type="region of interest" description="Disordered" evidence="21">
    <location>
        <begin position="502"/>
        <end position="590"/>
    </location>
</feature>
<keyword evidence="14 19" id="KW-0440">LIM domain</keyword>
<feature type="compositionally biased region" description="Low complexity" evidence="21">
    <location>
        <begin position="502"/>
        <end position="513"/>
    </location>
</feature>
<dbReference type="GO" id="GO:0005524">
    <property type="term" value="F:ATP binding"/>
    <property type="evidence" value="ECO:0007669"/>
    <property type="project" value="UniProtKB-UniRule"/>
</dbReference>
<dbReference type="GO" id="GO:0005634">
    <property type="term" value="C:nucleus"/>
    <property type="evidence" value="ECO:0007669"/>
    <property type="project" value="UniProtKB-SubCell"/>
</dbReference>
<reference evidence="25 26" key="1">
    <citation type="submission" date="2019-04" db="EMBL/GenBank/DDBJ databases">
        <title>The sequence and de novo assembly of Takifugu bimaculatus genome using PacBio and Hi-C technologies.</title>
        <authorList>
            <person name="Xu P."/>
            <person name="Liu B."/>
            <person name="Zhou Z."/>
        </authorList>
    </citation>
    <scope>NUCLEOTIDE SEQUENCE [LARGE SCALE GENOMIC DNA]</scope>
    <source>
        <strain evidence="25">TB-2018</strain>
        <tissue evidence="25">Muscle</tissue>
    </source>
</reference>
<feature type="region of interest" description="Disordered" evidence="21">
    <location>
        <begin position="144"/>
        <end position="336"/>
    </location>
</feature>
<feature type="domain" description="LIM zinc-binding" evidence="23">
    <location>
        <begin position="1146"/>
        <end position="1208"/>
    </location>
</feature>
<dbReference type="CDD" id="cd06754">
    <property type="entry name" value="PDZ_LIMK-like"/>
    <property type="match status" value="1"/>
</dbReference>
<keyword evidence="16" id="KW-0539">Nucleus</keyword>
<dbReference type="GO" id="GO:0004674">
    <property type="term" value="F:protein serine/threonine kinase activity"/>
    <property type="evidence" value="ECO:0007669"/>
    <property type="project" value="UniProtKB-KW"/>
</dbReference>
<sequence>MSAYLGLGQGAAEQSHLVLTNKPLADHEGVYVPAGGATGTGPGTGGAGAGFGPGGAGTGLQPGGGAGPGTGGLGGKPPKTGGYGNLGGVLGGFGTGPGGTGGGIGPGGFGPGGAGNYGTGPGGVGPGGQGTGGYGGYGPGGAGQYPGSGLKPPKTGGAGTSLGGTGYGPGGAGFGPGGSGVRPGGTGFGPGGAGIGPGGTGFGPGGAGIGPGGTGFGPGGTGFGPGGQGFGPGGAGVGPGGTGFRPGGAGVGPGGTGFGPGGAGVGPGGTGFGPGGAGVGPGGTGFGPSGAGVGPGGTGFGPGGAGVGPGGTGLGPGGVLPQTGGGTGGTTGGKASKLPGIVMPGPYQGGYVPGQAFGGRGILPGVAIGSGLGTQNGAGVLGQGGIGPGGTSNGRGQPLPGVIRGYPLISPKLGVGKANKSPAKVAAKYGIAAAGGLGGVLGIGAGPGSVGGIGPGGAGIGPGGTGYGPGLGVGPNAGGVGFGPGGYGSTGSVGAAGVVPGRDSSGGVVPGVVPGSGGTGTGGASTGPGTRTSPGGAGTSPGTSVNGTGSRGTTGQSGDGSVIEGSGSSGGDGGLGVTGRPVGAGGDGDGLGGTGIPIIALKPGANGTEVPGDGGTLPGARPLRPPGVPRGDTPGEGDGDGGPDGDRDRTGSRGPTGAAGGTGGTPTAGTGVRPGPGGGVAVGGSGGRGPALGAGGFPLGAGGVGGLKPGKNYGAGAFGILPTGGIRYPTGAGVGPGALKPGKVYGALGALGQGRVGPGTYGTGPGGYGTGPGGYGGRGVGPGGALGIGGVGPGGVGGGLGGLGRGPGGYGVGVGPGGTRYGPGLGQGNGKPPKYYGAGPSGTGIGPGVYGTGPGGAGSQPGGFGPGGFGPGGVGPGGFGPGGVGPGGFGPGGIGPGTTSGGSYGPGGTRPGGYGPGTGGIGTGPGGFGPGGIGPGATGGGSYGPGGIGPGGYGPSTGPGGYGPGGAGTGPGIYTPGGQGLGKNKPSKSALGSGKPPKPGYGSSLGGTGYRPGGGIGGASGTILTGPGVGGGSQGGVGPGYGGGQYPGSVGDGQKSIAQKAAKYAALQAILGPGGNRDAANNLSQTGWISPDRPVNREASMSRRDQRFRRGMKGRCCECSCILSRWYYEKEGQLFCKKHYWARFGEHCHGCKETVTTGLVMVAGEQKYHPECFTCVRCEMFIGDGDSYILVEHTKLYCGNCLCQGVASSSRSDSPLTKSPHMVALVSFPPCAGGRRGLMISTDHSQETGPLVMVTRLDSAVLSSDALLSMHAGDRILEVNGIPVRNITQDEINFVIQDTTKPLQLTIEHNPQSSDDLPGSDHPLDDSSSTDGPEKLGSTHKLPSLEEEPNPGQESEPIRISPLPTQRRGSSGSAVQTYYNHPQPPSADSVVFVRRSCSIDNCPLSPGALSLISQKRDMVRSESLRADSGERAHRIFRPSDLIHGEVLGKGFFGQAVKVTHQETGEVMVMKELIRFDEETQKTFLKEVKVMRCLDHPNVLKFIGLFYKDKRINFVSEYIQGGTLRDKIVKMDKDFPWKIRVGYAKDIAAGMAYLHSMNVIHRDLNSHNCLVRENQSVVVADFGLARLVMEEKNKGKASSLERPVKGTLSELRKPDRRKRYTVVGNPYWMAPEMINGKSYDEKVDIFSFGIMICEIIGRVSADPDYLPRANDFSLNVAGFLQQYHTPDCPSSFLPLAVLCCDMDAENRPPFSKLQEWLDNLLMHLDIGLSLLSELEQLRKNFWGNHQDHNHNQEEPLGSQEQAHPQRRSPDDKGPQRLSQIQDQYHTAESHLGQQHPQDSHVMRSDNNPLDKNPTCCRSDKTEPKQNKKQSHQPQEDIAQILHRPSNGLRTCSALWDRSTEDSSLL</sequence>
<dbReference type="GO" id="GO:0051496">
    <property type="term" value="P:positive regulation of stress fiber assembly"/>
    <property type="evidence" value="ECO:0007669"/>
    <property type="project" value="TreeGrafter"/>
</dbReference>
<evidence type="ECO:0000256" key="21">
    <source>
        <dbReference type="SAM" id="MobiDB-lite"/>
    </source>
</evidence>
<dbReference type="InterPro" id="IPR017441">
    <property type="entry name" value="Protein_kinase_ATP_BS"/>
</dbReference>
<dbReference type="InterPro" id="IPR001781">
    <property type="entry name" value="Znf_LIM"/>
</dbReference>